<dbReference type="InterPro" id="IPR009075">
    <property type="entry name" value="AcylCo_DH/oxidase_C"/>
</dbReference>
<feature type="domain" description="Acyl-CoA oxidase/dehydrogenase middle" evidence="8">
    <location>
        <begin position="123"/>
        <end position="215"/>
    </location>
</feature>
<dbReference type="EMBL" id="MIPT01000001">
    <property type="protein sequence ID" value="OHT20511.1"/>
    <property type="molecule type" value="Genomic_DNA"/>
</dbReference>
<dbReference type="GO" id="GO:0050660">
    <property type="term" value="F:flavin adenine dinucleotide binding"/>
    <property type="evidence" value="ECO:0007669"/>
    <property type="project" value="InterPro"/>
</dbReference>
<evidence type="ECO:0000259" key="9">
    <source>
        <dbReference type="Pfam" id="PF02771"/>
    </source>
</evidence>
<dbReference type="SUPFAM" id="SSF47203">
    <property type="entry name" value="Acyl-CoA dehydrogenase C-terminal domain-like"/>
    <property type="match status" value="1"/>
</dbReference>
<dbReference type="InterPro" id="IPR009100">
    <property type="entry name" value="AcylCoA_DH/oxidase_NM_dom_sf"/>
</dbReference>
<evidence type="ECO:0000256" key="1">
    <source>
        <dbReference type="ARBA" id="ARBA00001974"/>
    </source>
</evidence>
<dbReference type="InterPro" id="IPR037069">
    <property type="entry name" value="AcylCoA_DH/ox_N_sf"/>
</dbReference>
<dbReference type="InterPro" id="IPR006091">
    <property type="entry name" value="Acyl-CoA_Oxase/DH_mid-dom"/>
</dbReference>
<gene>
    <name evidence="10" type="primary">acrC_2</name>
    <name evidence="10" type="ORF">BHE75_02509</name>
</gene>
<comment type="cofactor">
    <cofactor evidence="1 6">
        <name>FAD</name>
        <dbReference type="ChEBI" id="CHEBI:57692"/>
    </cofactor>
</comment>
<feature type="domain" description="Acyl-CoA dehydrogenase/oxidase N-terminal" evidence="9">
    <location>
        <begin position="7"/>
        <end position="119"/>
    </location>
</feature>
<dbReference type="GO" id="GO:0043958">
    <property type="term" value="F:acryloyl-CoA reductase (NADH) activity"/>
    <property type="evidence" value="ECO:0007669"/>
    <property type="project" value="UniProtKB-EC"/>
</dbReference>
<dbReference type="Pfam" id="PF00441">
    <property type="entry name" value="Acyl-CoA_dh_1"/>
    <property type="match status" value="1"/>
</dbReference>
<dbReference type="Pfam" id="PF02770">
    <property type="entry name" value="Acyl-CoA_dh_M"/>
    <property type="match status" value="1"/>
</dbReference>
<comment type="similarity">
    <text evidence="2 6">Belongs to the acyl-CoA dehydrogenase family.</text>
</comment>
<comment type="caution">
    <text evidence="10">The sequence shown here is derived from an EMBL/GenBank/DDBJ whole genome shotgun (WGS) entry which is preliminary data.</text>
</comment>
<dbReference type="Pfam" id="PF02771">
    <property type="entry name" value="Acyl-CoA_dh_N"/>
    <property type="match status" value="1"/>
</dbReference>
<evidence type="ECO:0000313" key="10">
    <source>
        <dbReference type="EMBL" id="OHT20511.1"/>
    </source>
</evidence>
<dbReference type="OrthoDB" id="9780544at2"/>
<organism evidence="10 11">
    <name type="scientific">Edaphosphingomonas haloaromaticamans</name>
    <dbReference type="NCBI Taxonomy" id="653954"/>
    <lineage>
        <taxon>Bacteria</taxon>
        <taxon>Pseudomonadati</taxon>
        <taxon>Pseudomonadota</taxon>
        <taxon>Alphaproteobacteria</taxon>
        <taxon>Sphingomonadales</taxon>
        <taxon>Rhizorhabdaceae</taxon>
        <taxon>Edaphosphingomonas</taxon>
    </lineage>
</organism>
<dbReference type="InterPro" id="IPR036250">
    <property type="entry name" value="AcylCo_DH-like_C"/>
</dbReference>
<dbReference type="PANTHER" id="PTHR43292">
    <property type="entry name" value="ACYL-COA DEHYDROGENASE"/>
    <property type="match status" value="1"/>
</dbReference>
<keyword evidence="4 6" id="KW-0274">FAD</keyword>
<dbReference type="Gene3D" id="1.20.140.10">
    <property type="entry name" value="Butyryl-CoA Dehydrogenase, subunit A, domain 3"/>
    <property type="match status" value="1"/>
</dbReference>
<keyword evidence="11" id="KW-1185">Reference proteome</keyword>
<proteinExistence type="inferred from homology"/>
<dbReference type="SUPFAM" id="SSF56645">
    <property type="entry name" value="Acyl-CoA dehydrogenase NM domain-like"/>
    <property type="match status" value="1"/>
</dbReference>
<dbReference type="InterPro" id="IPR052161">
    <property type="entry name" value="Mycobact_Acyl-CoA_DH"/>
</dbReference>
<accession>A0A1S1HG97</accession>
<dbReference type="Gene3D" id="2.40.110.10">
    <property type="entry name" value="Butyryl-CoA Dehydrogenase, subunit A, domain 2"/>
    <property type="match status" value="1"/>
</dbReference>
<reference evidence="10 11" key="1">
    <citation type="submission" date="2016-09" db="EMBL/GenBank/DDBJ databases">
        <title>Metabolic pathway, cell adaptation mechanisms and a novel monoxygenase revealed through proteogenomic-transcription analysis of a Sphingomonas haloaromaticamans strain degrading the fungicide ortho-phenylphenol.</title>
        <authorList>
            <person name="Perruchon C."/>
            <person name="Papadopoulou E.S."/>
            <person name="Rousidou C."/>
            <person name="Vasileiadis S."/>
            <person name="Tanou G."/>
            <person name="Amoutzias G."/>
            <person name="Molassiotis A."/>
            <person name="Karpouzas D.G."/>
        </authorList>
    </citation>
    <scope>NUCLEOTIDE SEQUENCE [LARGE SCALE GENOMIC DNA]</scope>
    <source>
        <strain evidence="10 11">P3</strain>
    </source>
</reference>
<name>A0A1S1HG97_9SPHN</name>
<dbReference type="AlphaFoldDB" id="A0A1S1HG97"/>
<feature type="domain" description="Acyl-CoA dehydrogenase/oxidase C-terminal" evidence="7">
    <location>
        <begin position="229"/>
        <end position="376"/>
    </location>
</feature>
<evidence type="ECO:0000256" key="2">
    <source>
        <dbReference type="ARBA" id="ARBA00009347"/>
    </source>
</evidence>
<evidence type="ECO:0000256" key="5">
    <source>
        <dbReference type="ARBA" id="ARBA00023002"/>
    </source>
</evidence>
<evidence type="ECO:0000256" key="4">
    <source>
        <dbReference type="ARBA" id="ARBA00022827"/>
    </source>
</evidence>
<evidence type="ECO:0000313" key="11">
    <source>
        <dbReference type="Proteomes" id="UP000179467"/>
    </source>
</evidence>
<dbReference type="EC" id="1.3.1.95" evidence="10"/>
<evidence type="ECO:0000259" key="8">
    <source>
        <dbReference type="Pfam" id="PF02770"/>
    </source>
</evidence>
<evidence type="ECO:0000256" key="6">
    <source>
        <dbReference type="RuleBase" id="RU362125"/>
    </source>
</evidence>
<dbReference type="PANTHER" id="PTHR43292:SF3">
    <property type="entry name" value="ACYL-COA DEHYDROGENASE FADE29"/>
    <property type="match status" value="1"/>
</dbReference>
<dbReference type="Gene3D" id="1.10.540.10">
    <property type="entry name" value="Acyl-CoA dehydrogenase/oxidase, N-terminal domain"/>
    <property type="match status" value="1"/>
</dbReference>
<dbReference type="InterPro" id="IPR046373">
    <property type="entry name" value="Acyl-CoA_Oxase/DH_mid-dom_sf"/>
</dbReference>
<dbReference type="InterPro" id="IPR013786">
    <property type="entry name" value="AcylCoA_DH/ox_N"/>
</dbReference>
<dbReference type="GO" id="GO:0005886">
    <property type="term" value="C:plasma membrane"/>
    <property type="evidence" value="ECO:0007669"/>
    <property type="project" value="TreeGrafter"/>
</dbReference>
<dbReference type="RefSeq" id="WP_070935814.1">
    <property type="nucleotide sequence ID" value="NZ_MIPT01000001.1"/>
</dbReference>
<dbReference type="Proteomes" id="UP000179467">
    <property type="component" value="Unassembled WGS sequence"/>
</dbReference>
<evidence type="ECO:0000259" key="7">
    <source>
        <dbReference type="Pfam" id="PF00441"/>
    </source>
</evidence>
<protein>
    <submittedName>
        <fullName evidence="10">Acryloyl-CoA reductase (NADH)</fullName>
        <ecNumber evidence="10">1.3.1.95</ecNumber>
    </submittedName>
</protein>
<keyword evidence="5 6" id="KW-0560">Oxidoreductase</keyword>
<evidence type="ECO:0000256" key="3">
    <source>
        <dbReference type="ARBA" id="ARBA00022630"/>
    </source>
</evidence>
<sequence length="387" mass="42565">MAASLAEFRDETRTWLEERLNGPFKALRGLNNHVDMIEERRAWEQELGQARLSCIGWPSEHGGRDASIAEQVVFAEEYARAHAPSRIGHIGIELAGPTIIAYGTEEQKARHLPGIARGEAIWCQGYSEPNAGSDLANVRTRARLDGDTWIVDGQKIWTSMGSIADWIFVVARSEEGSKGPKGLSFLLMPMDQPGITVRPIRQMTGESEFAEVFFDGAVAQAADLVGRPGDGWAVAMGLLGFERGVSTLVQQMHFQTEMNQLIAAAKANGRARDPLIRQRIADAWTGLSIMRFNALRMLNDAGSPELDEAALTSKLYWSRWHRDLGDLAMDVLGVAGEIGGGDYRYDGLVHAHLMSRSDTIYAGSSQIQRNIIAERGLGLPREPRGDL</sequence>
<keyword evidence="3 6" id="KW-0285">Flavoprotein</keyword>